<protein>
    <submittedName>
        <fullName evidence="1">Uncharacterized protein</fullName>
    </submittedName>
</protein>
<organism evidence="1 2">
    <name type="scientific">Lipomyces tetrasporus</name>
    <dbReference type="NCBI Taxonomy" id="54092"/>
    <lineage>
        <taxon>Eukaryota</taxon>
        <taxon>Fungi</taxon>
        <taxon>Dikarya</taxon>
        <taxon>Ascomycota</taxon>
        <taxon>Saccharomycotina</taxon>
        <taxon>Lipomycetes</taxon>
        <taxon>Lipomycetales</taxon>
        <taxon>Lipomycetaceae</taxon>
        <taxon>Lipomyces</taxon>
    </lineage>
</organism>
<keyword evidence="2" id="KW-1185">Reference proteome</keyword>
<evidence type="ECO:0000313" key="1">
    <source>
        <dbReference type="EMBL" id="KAJ8104198.1"/>
    </source>
</evidence>
<dbReference type="AlphaFoldDB" id="A0AAD7VW36"/>
<proteinExistence type="predicted"/>
<name>A0AAD7VW36_9ASCO</name>
<reference evidence="1" key="1">
    <citation type="submission" date="2023-03" db="EMBL/GenBank/DDBJ databases">
        <title>Near-Complete genome sequence of Lipomyces tetrasporous NRRL Y-64009, an oleaginous yeast capable of growing on lignocellulosic hydrolysates.</title>
        <authorList>
            <consortium name="Lawrence Berkeley National Laboratory"/>
            <person name="Jagtap S.S."/>
            <person name="Liu J.-J."/>
            <person name="Walukiewicz H.E."/>
            <person name="Pangilinan J."/>
            <person name="Lipzen A."/>
            <person name="Ahrendt S."/>
            <person name="Koriabine M."/>
            <person name="Cobaugh K."/>
            <person name="Salamov A."/>
            <person name="Yoshinaga Y."/>
            <person name="Ng V."/>
            <person name="Daum C."/>
            <person name="Grigoriev I.V."/>
            <person name="Slininger P.J."/>
            <person name="Dien B.S."/>
            <person name="Jin Y.-S."/>
            <person name="Rao C.V."/>
        </authorList>
    </citation>
    <scope>NUCLEOTIDE SEQUENCE</scope>
    <source>
        <strain evidence="1">NRRL Y-64009</strain>
    </source>
</reference>
<dbReference type="RefSeq" id="XP_056047648.1">
    <property type="nucleotide sequence ID" value="XM_056184650.1"/>
</dbReference>
<dbReference type="Proteomes" id="UP001217417">
    <property type="component" value="Unassembled WGS sequence"/>
</dbReference>
<accession>A0AAD7VW36</accession>
<dbReference type="GeneID" id="80879816"/>
<dbReference type="EMBL" id="JARPMG010000001">
    <property type="protein sequence ID" value="KAJ8104198.1"/>
    <property type="molecule type" value="Genomic_DNA"/>
</dbReference>
<sequence>MNRLLAGGLYKVTNSIVEVYQQYIFSGYKGWFGAEHLRKIIEHRTALSVALHTGLNTQRGIETSFHSILRQVCRARQSCVGLPRRPNARFQSGRSSRMAVTLYAIRVHCVLSVTVSVA</sequence>
<gene>
    <name evidence="1" type="ORF">POJ06DRAFT_14985</name>
</gene>
<comment type="caution">
    <text evidence="1">The sequence shown here is derived from an EMBL/GenBank/DDBJ whole genome shotgun (WGS) entry which is preliminary data.</text>
</comment>
<evidence type="ECO:0000313" key="2">
    <source>
        <dbReference type="Proteomes" id="UP001217417"/>
    </source>
</evidence>